<dbReference type="VEuPathDB" id="TriTrypDB:LpyrH10_12_1270"/>
<dbReference type="OrthoDB" id="2021138at2759"/>
<accession>A0A0M9FYU4</accession>
<dbReference type="Gene3D" id="1.10.490.10">
    <property type="entry name" value="Globins"/>
    <property type="match status" value="1"/>
</dbReference>
<dbReference type="Pfam" id="PF00211">
    <property type="entry name" value="Guanylate_cyc"/>
    <property type="match status" value="1"/>
</dbReference>
<organism evidence="3 4">
    <name type="scientific">Leptomonas pyrrhocoris</name>
    <name type="common">Firebug parasite</name>
    <dbReference type="NCBI Taxonomy" id="157538"/>
    <lineage>
        <taxon>Eukaryota</taxon>
        <taxon>Discoba</taxon>
        <taxon>Euglenozoa</taxon>
        <taxon>Kinetoplastea</taxon>
        <taxon>Metakinetoplastina</taxon>
        <taxon>Trypanosomatida</taxon>
        <taxon>Trypanosomatidae</taxon>
        <taxon>Leishmaniinae</taxon>
        <taxon>Leptomonas</taxon>
    </lineage>
</organism>
<dbReference type="RefSeq" id="XP_015657324.1">
    <property type="nucleotide sequence ID" value="XM_015804190.1"/>
</dbReference>
<dbReference type="CDD" id="cd07302">
    <property type="entry name" value="CHD"/>
    <property type="match status" value="1"/>
</dbReference>
<reference evidence="3 4" key="1">
    <citation type="submission" date="2015-07" db="EMBL/GenBank/DDBJ databases">
        <title>High-quality genome of monoxenous trypanosomatid Leptomonas pyrrhocoris.</title>
        <authorList>
            <person name="Flegontov P."/>
            <person name="Butenko A."/>
            <person name="Firsov S."/>
            <person name="Vlcek C."/>
            <person name="Logacheva M.D."/>
            <person name="Field M."/>
            <person name="Filatov D."/>
            <person name="Flegontova O."/>
            <person name="Gerasimov E."/>
            <person name="Jackson A.P."/>
            <person name="Kelly S."/>
            <person name="Opperdoes F."/>
            <person name="O'Reilly A."/>
            <person name="Votypka J."/>
            <person name="Yurchenko V."/>
            <person name="Lukes J."/>
        </authorList>
    </citation>
    <scope>NUCLEOTIDE SEQUENCE [LARGE SCALE GENOMIC DNA]</scope>
    <source>
        <strain evidence="3">H10</strain>
    </source>
</reference>
<dbReference type="InterPro" id="IPR029787">
    <property type="entry name" value="Nucleotide_cyclase"/>
</dbReference>
<dbReference type="GO" id="GO:0020037">
    <property type="term" value="F:heme binding"/>
    <property type="evidence" value="ECO:0007669"/>
    <property type="project" value="InterPro"/>
</dbReference>
<feature type="region of interest" description="Disordered" evidence="1">
    <location>
        <begin position="215"/>
        <end position="234"/>
    </location>
</feature>
<protein>
    <submittedName>
        <fullName evidence="3">Adenylate cyclase-like protein</fullName>
    </submittedName>
</protein>
<feature type="compositionally biased region" description="Low complexity" evidence="1">
    <location>
        <begin position="63"/>
        <end position="74"/>
    </location>
</feature>
<dbReference type="SUPFAM" id="SSF46458">
    <property type="entry name" value="Globin-like"/>
    <property type="match status" value="1"/>
</dbReference>
<name>A0A0M9FYU4_LEPPY</name>
<evidence type="ECO:0000259" key="2">
    <source>
        <dbReference type="PROSITE" id="PS50125"/>
    </source>
</evidence>
<dbReference type="EMBL" id="LGTL01000012">
    <property type="protein sequence ID" value="KPA78885.1"/>
    <property type="molecule type" value="Genomic_DNA"/>
</dbReference>
<dbReference type="PANTHER" id="PTHR43081">
    <property type="entry name" value="ADENYLATE CYCLASE, TERMINAL-DIFFERENTIATION SPECIFIC-RELATED"/>
    <property type="match status" value="1"/>
</dbReference>
<gene>
    <name evidence="3" type="ORF">ABB37_05949</name>
</gene>
<dbReference type="GeneID" id="26906239"/>
<dbReference type="GO" id="GO:0009190">
    <property type="term" value="P:cyclic nucleotide biosynthetic process"/>
    <property type="evidence" value="ECO:0007669"/>
    <property type="project" value="InterPro"/>
</dbReference>
<dbReference type="SUPFAM" id="SSF55073">
    <property type="entry name" value="Nucleotide cyclase"/>
    <property type="match status" value="1"/>
</dbReference>
<dbReference type="PROSITE" id="PS50125">
    <property type="entry name" value="GUANYLATE_CYCLASE_2"/>
    <property type="match status" value="1"/>
</dbReference>
<dbReference type="InterPro" id="IPR009050">
    <property type="entry name" value="Globin-like_sf"/>
</dbReference>
<dbReference type="InterPro" id="IPR012292">
    <property type="entry name" value="Globin/Proto"/>
</dbReference>
<feature type="region of interest" description="Disordered" evidence="1">
    <location>
        <begin position="29"/>
        <end position="74"/>
    </location>
</feature>
<dbReference type="OMA" id="CEVVWEP"/>
<evidence type="ECO:0000313" key="4">
    <source>
        <dbReference type="Proteomes" id="UP000037923"/>
    </source>
</evidence>
<dbReference type="GO" id="GO:0035556">
    <property type="term" value="P:intracellular signal transduction"/>
    <property type="evidence" value="ECO:0007669"/>
    <property type="project" value="InterPro"/>
</dbReference>
<dbReference type="GO" id="GO:0019825">
    <property type="term" value="F:oxygen binding"/>
    <property type="evidence" value="ECO:0007669"/>
    <property type="project" value="InterPro"/>
</dbReference>
<proteinExistence type="predicted"/>
<dbReference type="SMART" id="SM00044">
    <property type="entry name" value="CYCc"/>
    <property type="match status" value="1"/>
</dbReference>
<comment type="caution">
    <text evidence="3">The sequence shown here is derived from an EMBL/GenBank/DDBJ whole genome shotgun (WGS) entry which is preliminary data.</text>
</comment>
<feature type="domain" description="Guanylate cyclase" evidence="2">
    <location>
        <begin position="730"/>
        <end position="867"/>
    </location>
</feature>
<dbReference type="InterPro" id="IPR044399">
    <property type="entry name" value="Mb-like_M"/>
</dbReference>
<dbReference type="Gene3D" id="3.30.70.1230">
    <property type="entry name" value="Nucleotide cyclase"/>
    <property type="match status" value="1"/>
</dbReference>
<dbReference type="AlphaFoldDB" id="A0A0M9FYU4"/>
<dbReference type="PANTHER" id="PTHR43081:SF1">
    <property type="entry name" value="ADENYLATE CYCLASE, TERMINAL-DIFFERENTIATION SPECIFIC"/>
    <property type="match status" value="1"/>
</dbReference>
<evidence type="ECO:0000313" key="3">
    <source>
        <dbReference type="EMBL" id="KPA78885.1"/>
    </source>
</evidence>
<keyword evidence="4" id="KW-1185">Reference proteome</keyword>
<dbReference type="InterPro" id="IPR050697">
    <property type="entry name" value="Adenylyl/Guanylyl_Cyclase_3/4"/>
</dbReference>
<dbReference type="InterPro" id="IPR001054">
    <property type="entry name" value="A/G_cyclase"/>
</dbReference>
<sequence length="998" mass="110407">MGVAVSTSISGLPTRRRFSRWSLGSRTSLGSNSILVGSPSEHPSPSPLQHRLCDLPSSKSDAHSSATTNTTSAFTTADADAMTTTTTTTTPKETVRETSPHILCDCRVNSNTVNSIHTIPWGTLTEMRPFDDSTVTCRADAPQRNPLEINASDHRAAKREEAEAVREALRTDIDVSVTCSAPRTAMRHGSPKLHISRCLRWADMAAADEATDRADAAAASSTPTMPFPAPSGVSPLGHRRTFSLSSTDCADLSKAVIATSKFKASHQRLCKESRSLGHGTAVDHNIQNNIWSRQSYREECRTSSTQLSTEEWSHLFEHVDATDNMLITAEDELQRSHGKPKVAPLPQYPPTDTAPVVDPQPPHYPRSPSLQPNTSITTNDVGFTPLRMTFSTTSSLLSGPPNPEIDLQRAITAVDAHAANMRRLLTSWQDIANHHLDAFARALDVALAAQQPVCGCRFSADLSPEEDARRTLGIVGQAVHLVSQMENMFAALLEMGAMHRRYDVGADHFEAMHRAFMQVLPDYVAADQRESLCEVVWEPFWQLVVRLLSQGYRSERGEWYAAQRRAEWLADARAVLEAVAEQEQCVGYRGTFVPAMLDRAEAVNPAMSQFAPMREPRIATRCFEKLTFIALEVDDDTARACYIEQLAHEHIIYGLSECGLRALRQPFIDTCRFYATLRGRAEVWTATAAESLGLFWDMLTQHWVEGITVSRWSLADITRLRAPSGSHPFCMMFTDIEAGSRLWELYPSTMADAVDAHNRLLRRLIAEHGAYEVKTDGDTFVIATRDVFSALQIAVSTQLELMRGPIVEGFRMIPGAQGGGLGSCWREDSLRVRIGIHFCTDASAVYDSVQRRFDYYGPGVNCAARTAATAAGGQILLTQSAMNALRVARRTPEESPMPLAEMPRGCNAMDVVLDSLVEFQRWGEQRFRGVSESVRLYSVLPMRLSGRAFPYYVGSRKVRVSAPSDVDGRREVYRLSLSQLKSGDVDESTQALFSVMMR</sequence>
<dbReference type="Proteomes" id="UP000037923">
    <property type="component" value="Unassembled WGS sequence"/>
</dbReference>
<dbReference type="CDD" id="cd01040">
    <property type="entry name" value="Mb-like"/>
    <property type="match status" value="1"/>
</dbReference>
<feature type="region of interest" description="Disordered" evidence="1">
    <location>
        <begin position="333"/>
        <end position="375"/>
    </location>
</feature>
<evidence type="ECO:0000256" key="1">
    <source>
        <dbReference type="SAM" id="MobiDB-lite"/>
    </source>
</evidence>